<dbReference type="InterPro" id="IPR021247">
    <property type="entry name" value="DUF2785"/>
</dbReference>
<dbReference type="Pfam" id="PF10978">
    <property type="entry name" value="DUF2785"/>
    <property type="match status" value="1"/>
</dbReference>
<evidence type="ECO:0000313" key="2">
    <source>
        <dbReference type="Proteomes" id="UP000749471"/>
    </source>
</evidence>
<dbReference type="RefSeq" id="WP_216521397.1">
    <property type="nucleotide sequence ID" value="NZ_JAHLPM010000017.1"/>
</dbReference>
<sequence length="277" mass="32509">MDKSYLIQKLRTIKKEEYKLGKGENALELALIMLRYIGDTDSELRDDLIYSVMSNWIVNDVFSVDELYKILGISLDDGHLFYNIGNIDDSVFTRSFSMLIVAAILYAHRKNNFLTKEDLGIVKDKLICYMRKEKDLRGYVDKKGWAHSVAHGSDALDEIAQCTEIDKEDLREILNIIYEKVEVDYYIYIHDEDERMITAVMSILNREMLSESEIISWIVGFRQNLKLGKYSDKNDNIYINIKNFLRGLYFRILKEDKSSKYLYIIQEKLENIKLSTL</sequence>
<name>A0ABS6E9N6_9FIRM</name>
<proteinExistence type="predicted"/>
<reference evidence="1 2" key="1">
    <citation type="submission" date="2021-06" db="EMBL/GenBank/DDBJ databases">
        <authorList>
            <person name="Sun Q."/>
            <person name="Li D."/>
        </authorList>
    </citation>
    <scope>NUCLEOTIDE SEQUENCE [LARGE SCALE GENOMIC DNA]</scope>
    <source>
        <strain evidence="1 2">MSJ-40</strain>
    </source>
</reference>
<comment type="caution">
    <text evidence="1">The sequence shown here is derived from an EMBL/GenBank/DDBJ whole genome shotgun (WGS) entry which is preliminary data.</text>
</comment>
<protein>
    <submittedName>
        <fullName evidence="1">DUF2785 domain-containing protein</fullName>
    </submittedName>
</protein>
<dbReference type="Proteomes" id="UP000749471">
    <property type="component" value="Unassembled WGS sequence"/>
</dbReference>
<accession>A0ABS6E9N6</accession>
<keyword evidence="2" id="KW-1185">Reference proteome</keyword>
<gene>
    <name evidence="1" type="ORF">KQI42_16630</name>
</gene>
<organism evidence="1 2">
    <name type="scientific">Tissierella simiarum</name>
    <dbReference type="NCBI Taxonomy" id="2841534"/>
    <lineage>
        <taxon>Bacteria</taxon>
        <taxon>Bacillati</taxon>
        <taxon>Bacillota</taxon>
        <taxon>Tissierellia</taxon>
        <taxon>Tissierellales</taxon>
        <taxon>Tissierellaceae</taxon>
        <taxon>Tissierella</taxon>
    </lineage>
</organism>
<evidence type="ECO:0000313" key="1">
    <source>
        <dbReference type="EMBL" id="MBU5439642.1"/>
    </source>
</evidence>
<dbReference type="EMBL" id="JAHLPM010000017">
    <property type="protein sequence ID" value="MBU5439642.1"/>
    <property type="molecule type" value="Genomic_DNA"/>
</dbReference>